<dbReference type="EMBL" id="JBHRSA010000046">
    <property type="protein sequence ID" value="MFC3041030.1"/>
    <property type="molecule type" value="Genomic_DNA"/>
</dbReference>
<name>A0ABV7CXC7_9BACI</name>
<dbReference type="InterPro" id="IPR026988">
    <property type="entry name" value="YaaC-like"/>
</dbReference>
<reference evidence="2" key="1">
    <citation type="journal article" date="2019" name="Int. J. Syst. Evol. Microbiol.">
        <title>The Global Catalogue of Microorganisms (GCM) 10K type strain sequencing project: providing services to taxonomists for standard genome sequencing and annotation.</title>
        <authorList>
            <consortium name="The Broad Institute Genomics Platform"/>
            <consortium name="The Broad Institute Genome Sequencing Center for Infectious Disease"/>
            <person name="Wu L."/>
            <person name="Ma J."/>
        </authorList>
    </citation>
    <scope>NUCLEOTIDE SEQUENCE [LARGE SCALE GENOMIC DNA]</scope>
    <source>
        <strain evidence="2">KCTC 13128</strain>
    </source>
</reference>
<evidence type="ECO:0000313" key="1">
    <source>
        <dbReference type="EMBL" id="MFC3041030.1"/>
    </source>
</evidence>
<dbReference type="Pfam" id="PF14175">
    <property type="entry name" value="YaaC"/>
    <property type="match status" value="1"/>
</dbReference>
<dbReference type="Proteomes" id="UP001595279">
    <property type="component" value="Unassembled WGS sequence"/>
</dbReference>
<sequence>MDNGYIETYLTHLKNLQTSQVYLRDCYSKMPDVKGEGKSFENSAGFLYYLDQGQLFLEESKRVDARLKPLLCFYGLTHLLKACLLTIRPEYPESTSILAHGVTSRKRKKKQYTFYEDEVKIQQNGLFRYALEHLFPLQRQPLDRIKMKTLFGLVPEMNDFLQWNSADKCIEVADLHSTSLQFPHELLDSYHLTEKSFLHRLKTNGLPIRTTGKTKKHMVIKLEEPIRHSVGPFYFHLGHEKIYFPCNREDYIPLPEILIHYLLLYNLSMISRYETEYWGELFSTKYGEDYSIIRHYLSFASEKVLYLCGTYLMLKPEQ</sequence>
<proteinExistence type="predicted"/>
<accession>A0ABV7CXC7</accession>
<gene>
    <name evidence="1" type="ORF">ACFOGI_12355</name>
</gene>
<organism evidence="1 2">
    <name type="scientific">Virgibacillus xinjiangensis</name>
    <dbReference type="NCBI Taxonomy" id="393090"/>
    <lineage>
        <taxon>Bacteria</taxon>
        <taxon>Bacillati</taxon>
        <taxon>Bacillota</taxon>
        <taxon>Bacilli</taxon>
        <taxon>Bacillales</taxon>
        <taxon>Bacillaceae</taxon>
        <taxon>Virgibacillus</taxon>
    </lineage>
</organism>
<evidence type="ECO:0000313" key="2">
    <source>
        <dbReference type="Proteomes" id="UP001595279"/>
    </source>
</evidence>
<keyword evidence="2" id="KW-1185">Reference proteome</keyword>
<dbReference type="RefSeq" id="WP_390272954.1">
    <property type="nucleotide sequence ID" value="NZ_JBHRSA010000046.1"/>
</dbReference>
<comment type="caution">
    <text evidence="1">The sequence shown here is derived from an EMBL/GenBank/DDBJ whole genome shotgun (WGS) entry which is preliminary data.</text>
</comment>
<protein>
    <submittedName>
        <fullName evidence="1">YaaC family protein</fullName>
    </submittedName>
</protein>